<name>A0A0P7GSL5_9EURY</name>
<evidence type="ECO:0000313" key="1">
    <source>
        <dbReference type="EMBL" id="KPN31920.1"/>
    </source>
</evidence>
<sequence>MLAGAAVGEWLRLALRTRVGTRERGLAGYCR</sequence>
<evidence type="ECO:0000313" key="2">
    <source>
        <dbReference type="Proteomes" id="UP000050535"/>
    </source>
</evidence>
<keyword evidence="2" id="KW-1185">Reference proteome</keyword>
<proteinExistence type="predicted"/>
<gene>
    <name evidence="1" type="ORF">SY89_02677</name>
</gene>
<comment type="caution">
    <text evidence="1">The sequence shown here is derived from an EMBL/GenBank/DDBJ whole genome shotgun (WGS) entry which is preliminary data.</text>
</comment>
<organism evidence="1 2">
    <name type="scientific">Halolamina pelagica</name>
    <dbReference type="NCBI Taxonomy" id="699431"/>
    <lineage>
        <taxon>Archaea</taxon>
        <taxon>Methanobacteriati</taxon>
        <taxon>Methanobacteriota</taxon>
        <taxon>Stenosarchaea group</taxon>
        <taxon>Halobacteria</taxon>
        <taxon>Halobacteriales</taxon>
        <taxon>Haloferacaceae</taxon>
    </lineage>
</organism>
<dbReference type="EMBL" id="LGUC01000001">
    <property type="protein sequence ID" value="KPN31920.1"/>
    <property type="molecule type" value="Genomic_DNA"/>
</dbReference>
<dbReference type="Proteomes" id="UP000050535">
    <property type="component" value="Unassembled WGS sequence"/>
</dbReference>
<dbReference type="AlphaFoldDB" id="A0A0P7GSL5"/>
<accession>A0A0P7GSL5</accession>
<protein>
    <submittedName>
        <fullName evidence="1">Uncharacterized protein</fullName>
    </submittedName>
</protein>
<reference evidence="2" key="1">
    <citation type="submission" date="2013-11" db="EMBL/GenBank/DDBJ databases">
        <authorList>
            <person name="Hoang H.T."/>
            <person name="Killian M.L."/>
            <person name="Madson D.M."/>
            <person name="Arruda P.H.E."/>
            <person name="Sun D."/>
            <person name="Schwartz K.J."/>
            <person name="Yoon K."/>
        </authorList>
    </citation>
    <scope>NUCLEOTIDE SEQUENCE [LARGE SCALE GENOMIC DNA]</scope>
    <source>
        <strain evidence="2">CDK2</strain>
    </source>
</reference>